<evidence type="ECO:0008006" key="4">
    <source>
        <dbReference type="Google" id="ProtNLM"/>
    </source>
</evidence>
<dbReference type="Proteomes" id="UP000184172">
    <property type="component" value="Unassembled WGS sequence"/>
</dbReference>
<keyword evidence="3" id="KW-1185">Reference proteome</keyword>
<organism evidence="2 3">
    <name type="scientific">Aequorivita viscosa</name>
    <dbReference type="NCBI Taxonomy" id="797419"/>
    <lineage>
        <taxon>Bacteria</taxon>
        <taxon>Pseudomonadati</taxon>
        <taxon>Bacteroidota</taxon>
        <taxon>Flavobacteriia</taxon>
        <taxon>Flavobacteriales</taxon>
        <taxon>Flavobacteriaceae</taxon>
        <taxon>Aequorivita</taxon>
    </lineage>
</organism>
<dbReference type="CDD" id="cd05400">
    <property type="entry name" value="NT_2-5OAS_ClassI-CCAase"/>
    <property type="match status" value="1"/>
</dbReference>
<dbReference type="Pfam" id="PF18144">
    <property type="entry name" value="SMODS"/>
    <property type="match status" value="1"/>
</dbReference>
<keyword evidence="1" id="KW-0051">Antiviral defense</keyword>
<dbReference type="InterPro" id="IPR043519">
    <property type="entry name" value="NT_sf"/>
</dbReference>
<dbReference type="SUPFAM" id="SSF81301">
    <property type="entry name" value="Nucleotidyltransferase"/>
    <property type="match status" value="1"/>
</dbReference>
<dbReference type="STRING" id="797419.SAMN05216556_12064"/>
<dbReference type="RefSeq" id="WP_073219695.1">
    <property type="nucleotide sequence ID" value="NZ_FNNS01000020.1"/>
</dbReference>
<dbReference type="AlphaFoldDB" id="A0A1M6KDM3"/>
<evidence type="ECO:0000313" key="3">
    <source>
        <dbReference type="Proteomes" id="UP000184172"/>
    </source>
</evidence>
<name>A0A1M6KDM3_9FLAO</name>
<dbReference type="GO" id="GO:0016779">
    <property type="term" value="F:nucleotidyltransferase activity"/>
    <property type="evidence" value="ECO:0007669"/>
    <property type="project" value="InterPro"/>
</dbReference>
<dbReference type="EMBL" id="FQYV01000020">
    <property type="protein sequence ID" value="SHJ57060.1"/>
    <property type="molecule type" value="Genomic_DNA"/>
</dbReference>
<gene>
    <name evidence="2" type="ORF">SAMN04487908_1209</name>
</gene>
<dbReference type="GO" id="GO:0051607">
    <property type="term" value="P:defense response to virus"/>
    <property type="evidence" value="ECO:0007669"/>
    <property type="project" value="UniProtKB-KW"/>
</dbReference>
<sequence length="390" mass="45479">MIDIFKDYRLQREELLARIAQELQLDKTRLERMESAYHSVAEALKKDDDFFAPLEIEIYAQGSKRIGTTVKPINDEDFDLDTVLHIYDLYYNYSPEQVYNALIKALEKDTYYKSIMEKKPRCVRLNYKSDFHMDILPACMPDSMDKEKIKIPEKALRNWSSGNPKGFANWFLNIANSVDTSLLRMYSKVLLEAKVETEPLPEEFYIKTPLQRAVQLIKRYRDIYFKNKDYRVSSIVITTLVAKLYDGEDSIFDAIDNVTQKIKDSYLDSIKTGCKFKVLNPVNIEEDFTDSWTQNHYNSFYNFISDFHKKWQSLKNSFETSNTDYIELFGEGIYKKSLTEQIKMFSKNSDDDFTRSSGLIIGNNAMTDSKGNININKGIKNEPHHSFGGK</sequence>
<evidence type="ECO:0000313" key="2">
    <source>
        <dbReference type="EMBL" id="SHJ57060.1"/>
    </source>
</evidence>
<dbReference type="OrthoDB" id="1118920at2"/>
<accession>A0A1M6KDM3</accession>
<dbReference type="InterPro" id="IPR006116">
    <property type="entry name" value="NT_2-5OAS_ClassI-CCAase"/>
</dbReference>
<protein>
    <recommendedName>
        <fullName evidence="4">Nucleotidyltransferase</fullName>
    </recommendedName>
</protein>
<evidence type="ECO:0000256" key="1">
    <source>
        <dbReference type="ARBA" id="ARBA00023118"/>
    </source>
</evidence>
<reference evidence="3" key="1">
    <citation type="submission" date="2016-11" db="EMBL/GenBank/DDBJ databases">
        <authorList>
            <person name="Varghese N."/>
            <person name="Submissions S."/>
        </authorList>
    </citation>
    <scope>NUCLEOTIDE SEQUENCE [LARGE SCALE GENOMIC DNA]</scope>
    <source>
        <strain evidence="3">DSM 26349</strain>
    </source>
</reference>
<proteinExistence type="predicted"/>